<evidence type="ECO:0000313" key="3">
    <source>
        <dbReference type="WBParaSite" id="ACOC_0001111401-mRNA-1"/>
    </source>
</evidence>
<dbReference type="WBParaSite" id="ACOC_0001111401-mRNA-1">
    <property type="protein sequence ID" value="ACOC_0001111401-mRNA-1"/>
    <property type="gene ID" value="ACOC_0001111401"/>
</dbReference>
<sequence>MSNWFRTANLFNKTHSLLPSAHNASEIPFLQLANDRMHVFGCAYVICDSGDKPEGDIEDDDYFDWFVSRNVSLTCTYGQP</sequence>
<gene>
    <name evidence="1" type="ORF">ACOC_LOCUS11115</name>
</gene>
<evidence type="ECO:0000313" key="2">
    <source>
        <dbReference type="Proteomes" id="UP000267027"/>
    </source>
</evidence>
<dbReference type="EMBL" id="UYYA01004616">
    <property type="protein sequence ID" value="VDM62700.1"/>
    <property type="molecule type" value="Genomic_DNA"/>
</dbReference>
<evidence type="ECO:0000313" key="1">
    <source>
        <dbReference type="EMBL" id="VDM62700.1"/>
    </source>
</evidence>
<proteinExistence type="predicted"/>
<keyword evidence="2" id="KW-1185">Reference proteome</keyword>
<name>A0A0R3PXR4_ANGCS</name>
<accession>A0A0R3PXR4</accession>
<dbReference type="Proteomes" id="UP000267027">
    <property type="component" value="Unassembled WGS sequence"/>
</dbReference>
<protein>
    <submittedName>
        <fullName evidence="3">DSPn domain-containing protein</fullName>
    </submittedName>
</protein>
<reference evidence="1 2" key="2">
    <citation type="submission" date="2018-11" db="EMBL/GenBank/DDBJ databases">
        <authorList>
            <consortium name="Pathogen Informatics"/>
        </authorList>
    </citation>
    <scope>NUCLEOTIDE SEQUENCE [LARGE SCALE GENOMIC DNA]</scope>
    <source>
        <strain evidence="1 2">Costa Rica</strain>
    </source>
</reference>
<organism evidence="3">
    <name type="scientific">Angiostrongylus costaricensis</name>
    <name type="common">Nematode worm</name>
    <dbReference type="NCBI Taxonomy" id="334426"/>
    <lineage>
        <taxon>Eukaryota</taxon>
        <taxon>Metazoa</taxon>
        <taxon>Ecdysozoa</taxon>
        <taxon>Nematoda</taxon>
        <taxon>Chromadorea</taxon>
        <taxon>Rhabditida</taxon>
        <taxon>Rhabditina</taxon>
        <taxon>Rhabditomorpha</taxon>
        <taxon>Strongyloidea</taxon>
        <taxon>Metastrongylidae</taxon>
        <taxon>Angiostrongylus</taxon>
    </lineage>
</organism>
<dbReference type="OrthoDB" id="5905012at2759"/>
<dbReference type="AlphaFoldDB" id="A0A0R3PXR4"/>
<reference evidence="3" key="1">
    <citation type="submission" date="2017-02" db="UniProtKB">
        <authorList>
            <consortium name="WormBaseParasite"/>
        </authorList>
    </citation>
    <scope>IDENTIFICATION</scope>
</reference>